<dbReference type="EMBL" id="AP018712">
    <property type="protein sequence ID" value="BBE31835.1"/>
    <property type="molecule type" value="Genomic_DNA"/>
</dbReference>
<keyword evidence="1" id="KW-0328">Glycosyltransferase</keyword>
<sequence length="234" mass="27156">MIKKVNFNEIDIITGKNNDILEFILNQKTKEKIWITTLNALMYMEYLKKSDYNKAIKESTFSIPDGFGIVKLLKKYDIFTEKCSGIETMKEICKNSKDGIYLLGSKENNVNNAAKNLKKLFNTNIVGVHHGYFSINDEEKIISDINSSKAKFLFVGMGIPKQELFIMRNYEKLNIDFIMGVGGSIDVFAGKVKRAPAFFQKFGLEWLYRMICEPKRLKKFPDLVKFYLKIYMKK</sequence>
<dbReference type="Pfam" id="PF03808">
    <property type="entry name" value="Glyco_tran_WecG"/>
    <property type="match status" value="1"/>
</dbReference>
<evidence type="ECO:0000256" key="2">
    <source>
        <dbReference type="ARBA" id="ARBA00022679"/>
    </source>
</evidence>
<keyword evidence="4" id="KW-1185">Reference proteome</keyword>
<dbReference type="KEGG" id="ocy:OSSY52_19760"/>
<keyword evidence="2" id="KW-0808">Transferase</keyword>
<evidence type="ECO:0000313" key="3">
    <source>
        <dbReference type="EMBL" id="BBE31835.1"/>
    </source>
</evidence>
<dbReference type="InParanoid" id="A0A7G1G6N0"/>
<evidence type="ECO:0000256" key="1">
    <source>
        <dbReference type="ARBA" id="ARBA00022676"/>
    </source>
</evidence>
<dbReference type="NCBIfam" id="TIGR00696">
    <property type="entry name" value="wecG_tagA_cpsF"/>
    <property type="match status" value="1"/>
</dbReference>
<dbReference type="GO" id="GO:0016758">
    <property type="term" value="F:hexosyltransferase activity"/>
    <property type="evidence" value="ECO:0007669"/>
    <property type="project" value="TreeGrafter"/>
</dbReference>
<protein>
    <submittedName>
        <fullName evidence="3">LPS biosynthesis protein</fullName>
    </submittedName>
</protein>
<reference evidence="3 4" key="1">
    <citation type="submission" date="2018-06" db="EMBL/GenBank/DDBJ databases">
        <title>Genome sequencing of Oceanotoga sp. sy52.</title>
        <authorList>
            <person name="Mori K."/>
        </authorList>
    </citation>
    <scope>NUCLEOTIDE SEQUENCE [LARGE SCALE GENOMIC DNA]</scope>
    <source>
        <strain evidence="4">sy52</strain>
    </source>
</reference>
<dbReference type="Proteomes" id="UP000516361">
    <property type="component" value="Chromosome"/>
</dbReference>
<name>A0A7G1G6N0_9BACT</name>
<dbReference type="RefSeq" id="WP_190614637.1">
    <property type="nucleotide sequence ID" value="NZ_AP018712.1"/>
</dbReference>
<evidence type="ECO:0000313" key="4">
    <source>
        <dbReference type="Proteomes" id="UP000516361"/>
    </source>
</evidence>
<dbReference type="PANTHER" id="PTHR34136:SF1">
    <property type="entry name" value="UDP-N-ACETYL-D-MANNOSAMINURONIC ACID TRANSFERASE"/>
    <property type="match status" value="1"/>
</dbReference>
<proteinExistence type="predicted"/>
<dbReference type="PANTHER" id="PTHR34136">
    <property type="match status" value="1"/>
</dbReference>
<dbReference type="InterPro" id="IPR004629">
    <property type="entry name" value="WecG_TagA_CpsF"/>
</dbReference>
<organism evidence="3 4">
    <name type="scientific">Tepiditoga spiralis</name>
    <dbReference type="NCBI Taxonomy" id="2108365"/>
    <lineage>
        <taxon>Bacteria</taxon>
        <taxon>Thermotogati</taxon>
        <taxon>Thermotogota</taxon>
        <taxon>Thermotogae</taxon>
        <taxon>Petrotogales</taxon>
        <taxon>Petrotogaceae</taxon>
        <taxon>Tepiditoga</taxon>
    </lineage>
</organism>
<dbReference type="CDD" id="cd06533">
    <property type="entry name" value="Glyco_transf_WecG_TagA"/>
    <property type="match status" value="1"/>
</dbReference>
<dbReference type="FunCoup" id="A0A7G1G6N0">
    <property type="interactions" value="52"/>
</dbReference>
<dbReference type="AlphaFoldDB" id="A0A7G1G6N0"/>
<gene>
    <name evidence="3" type="ORF">OSSY52_19760</name>
</gene>
<accession>A0A7G1G6N0</accession>